<keyword evidence="1" id="KW-1133">Transmembrane helix</keyword>
<dbReference type="OrthoDB" id="9838437at2"/>
<dbReference type="AlphaFoldDB" id="M4VVD6"/>
<evidence type="ECO:0000313" key="3">
    <source>
        <dbReference type="Proteomes" id="UP000011932"/>
    </source>
</evidence>
<name>M4VVD6_9BACT</name>
<dbReference type="Proteomes" id="UP000011932">
    <property type="component" value="Chromosome"/>
</dbReference>
<dbReference type="EMBL" id="CP003538">
    <property type="protein sequence ID" value="AGH97164.1"/>
    <property type="molecule type" value="Genomic_DNA"/>
</dbReference>
<evidence type="ECO:0000313" key="2">
    <source>
        <dbReference type="EMBL" id="AGH97164.1"/>
    </source>
</evidence>
<dbReference type="KEGG" id="man:A11S_329"/>
<keyword evidence="1" id="KW-0472">Membrane</keyword>
<feature type="transmembrane region" description="Helical" evidence="1">
    <location>
        <begin position="49"/>
        <end position="82"/>
    </location>
</feature>
<evidence type="ECO:0000256" key="1">
    <source>
        <dbReference type="SAM" id="Phobius"/>
    </source>
</evidence>
<keyword evidence="1" id="KW-0812">Transmembrane</keyword>
<dbReference type="HOGENOM" id="CLU_2356554_0_0_5"/>
<proteinExistence type="predicted"/>
<accession>M4VVD6</accession>
<dbReference type="STRING" id="349215.A11S_329"/>
<sequence length="96" mass="9847">MTKLTKGTLLRLFDAVVNAPKDAAYGLLLPTPDADCDEYKPGMIATGTLGAAAMVAGLTVAPIGFSAVGGFFAARAVLWLAAQGRDIRRGLNAGPQ</sequence>
<organism evidence="2 3">
    <name type="scientific">Micavibrio aeruginosavorus EPB</name>
    <dbReference type="NCBI Taxonomy" id="349215"/>
    <lineage>
        <taxon>Bacteria</taxon>
        <taxon>Pseudomonadati</taxon>
        <taxon>Bdellovibrionota</taxon>
        <taxon>Bdellovibrionia</taxon>
        <taxon>Bdellovibrionales</taxon>
        <taxon>Pseudobdellovibrionaceae</taxon>
        <taxon>Micavibrio</taxon>
    </lineage>
</organism>
<protein>
    <submittedName>
        <fullName evidence="2">Uncharacterized protein</fullName>
    </submittedName>
</protein>
<reference evidence="2 3" key="1">
    <citation type="journal article" date="2013" name="ISME J.">
        <title>By their genes ye shall know them: genomic signatures of predatory bacteria.</title>
        <authorList>
            <person name="Pasternak Z."/>
            <person name="Pietrokovski S."/>
            <person name="Rotem O."/>
            <person name="Gophna U."/>
            <person name="Lurie-Weinberger M.N."/>
            <person name="Jurkevitch E."/>
        </authorList>
    </citation>
    <scope>NUCLEOTIDE SEQUENCE [LARGE SCALE GENOMIC DNA]</scope>
    <source>
        <strain evidence="2">EPB</strain>
    </source>
</reference>
<dbReference type="RefSeq" id="WP_015466723.1">
    <property type="nucleotide sequence ID" value="NC_020812.1"/>
</dbReference>
<gene>
    <name evidence="2" type="ORF">A11S_329</name>
</gene>